<comment type="subcellular location">
    <subcellularLocation>
        <location evidence="1">Periplasm</location>
    </subcellularLocation>
</comment>
<dbReference type="InterPro" id="IPR050490">
    <property type="entry name" value="Bact_solute-bd_prot1"/>
</dbReference>
<comment type="caution">
    <text evidence="4">The sequence shown here is derived from an EMBL/GenBank/DDBJ whole genome shotgun (WGS) entry which is preliminary data.</text>
</comment>
<dbReference type="Proteomes" id="UP000037178">
    <property type="component" value="Unassembled WGS sequence"/>
</dbReference>
<feature type="chain" id="PRO_5005318268" evidence="3">
    <location>
        <begin position="22"/>
        <end position="418"/>
    </location>
</feature>
<evidence type="ECO:0000313" key="5">
    <source>
        <dbReference type="Proteomes" id="UP000037178"/>
    </source>
</evidence>
<dbReference type="OrthoDB" id="5897001at2"/>
<sequence>MKHLKLTVAALAMLAGTQAVAETQFMGWTQSEETGKAAMAALAESFEGDVELQGYAWGEINKNYILRARSNTLPDVGQVQGRLLPTVAAGANPVDLNEVIGREKLLEIFDAGFLAMGEVNGKQVGLPWITGTIGWVANKEVMAKAGIEAAPTTIEEFKAALKAVKAADPDTVPFGMATKNPNSILLDYLILAWTFGADPISADGKAAVNTPEAIEALEFMVEMVQGGLAAPEIDRPDARRLFAQGNTAFYIDAPQARSFARKFSGRGEEIDGAVLPIAGPVDDAGDTPVSIQWGHILTVFGDKTKRWTATACAGSCIFSPMSSWLITRWASRFCPRRSLARRPMRFSPTLTWRTGWRRRNRRVGTRLRLFRTRPRWPPSWARKSRPRSWVRNRPPRPPLTCSRVWKTPSRNPPMAGRV</sequence>
<dbReference type="PATRIC" id="fig|1675527.3.peg.3448"/>
<accession>A0A0J9E6C8</accession>
<name>A0A0J9E6C8_9RHOB</name>
<dbReference type="AlphaFoldDB" id="A0A0J9E6C8"/>
<evidence type="ECO:0000256" key="1">
    <source>
        <dbReference type="ARBA" id="ARBA00004418"/>
    </source>
</evidence>
<evidence type="ECO:0000256" key="2">
    <source>
        <dbReference type="ARBA" id="ARBA00008520"/>
    </source>
</evidence>
<evidence type="ECO:0000256" key="3">
    <source>
        <dbReference type="SAM" id="SignalP"/>
    </source>
</evidence>
<dbReference type="EMBL" id="LFTY01000002">
    <property type="protein sequence ID" value="KMW58325.1"/>
    <property type="molecule type" value="Genomic_DNA"/>
</dbReference>
<dbReference type="GO" id="GO:0042597">
    <property type="term" value="C:periplasmic space"/>
    <property type="evidence" value="ECO:0007669"/>
    <property type="project" value="UniProtKB-SubCell"/>
</dbReference>
<dbReference type="RefSeq" id="WP_049643944.1">
    <property type="nucleotide sequence ID" value="NZ_LFTY01000002.1"/>
</dbReference>
<dbReference type="SUPFAM" id="SSF53850">
    <property type="entry name" value="Periplasmic binding protein-like II"/>
    <property type="match status" value="1"/>
</dbReference>
<evidence type="ECO:0000313" key="4">
    <source>
        <dbReference type="EMBL" id="KMW58325.1"/>
    </source>
</evidence>
<proteinExistence type="inferred from homology"/>
<organism evidence="4 5">
    <name type="scientific">Candidatus Rhodobacter oscarellae</name>
    <dbReference type="NCBI Taxonomy" id="1675527"/>
    <lineage>
        <taxon>Bacteria</taxon>
        <taxon>Pseudomonadati</taxon>
        <taxon>Pseudomonadota</taxon>
        <taxon>Alphaproteobacteria</taxon>
        <taxon>Rhodobacterales</taxon>
        <taxon>Rhodobacter group</taxon>
        <taxon>Rhodobacter</taxon>
    </lineage>
</organism>
<dbReference type="STRING" id="1675527.AIOL_003298"/>
<feature type="signal peptide" evidence="3">
    <location>
        <begin position="1"/>
        <end position="21"/>
    </location>
</feature>
<dbReference type="Gene3D" id="3.40.190.10">
    <property type="entry name" value="Periplasmic binding protein-like II"/>
    <property type="match status" value="1"/>
</dbReference>
<keyword evidence="5" id="KW-1185">Reference proteome</keyword>
<reference evidence="4 5" key="1">
    <citation type="submission" date="2015-06" db="EMBL/GenBank/DDBJ databases">
        <title>Draft genome sequence of an Alphaproteobacteria species associated to the Mediterranean sponge Oscarella lobularis.</title>
        <authorList>
            <person name="Jourda C."/>
            <person name="Santini S."/>
            <person name="Claverie J.-M."/>
        </authorList>
    </citation>
    <scope>NUCLEOTIDE SEQUENCE [LARGE SCALE GENOMIC DNA]</scope>
    <source>
        <strain evidence="4">IGS</strain>
    </source>
</reference>
<dbReference type="InterPro" id="IPR006059">
    <property type="entry name" value="SBP"/>
</dbReference>
<dbReference type="PANTHER" id="PTHR43649">
    <property type="entry name" value="ARABINOSE-BINDING PROTEIN-RELATED"/>
    <property type="match status" value="1"/>
</dbReference>
<keyword evidence="3" id="KW-0732">Signal</keyword>
<dbReference type="PANTHER" id="PTHR43649:SF12">
    <property type="entry name" value="DIACETYLCHITOBIOSE BINDING PROTEIN DASA"/>
    <property type="match status" value="1"/>
</dbReference>
<comment type="similarity">
    <text evidence="2">Belongs to the bacterial solute-binding protein 1 family.</text>
</comment>
<gene>
    <name evidence="4" type="ORF">AIOL_003298</name>
</gene>
<protein>
    <submittedName>
        <fullName evidence="4">Sugar ABC transporter, periplasmic sugar-binding protein</fullName>
    </submittedName>
</protein>
<dbReference type="Pfam" id="PF01547">
    <property type="entry name" value="SBP_bac_1"/>
    <property type="match status" value="1"/>
</dbReference>